<feature type="domain" description="Pre-SET" evidence="10">
    <location>
        <begin position="126"/>
        <end position="215"/>
    </location>
</feature>
<feature type="domain" description="Post-SET" evidence="11">
    <location>
        <begin position="443"/>
        <end position="459"/>
    </location>
</feature>
<dbReference type="SMART" id="SM00468">
    <property type="entry name" value="PreSET"/>
    <property type="match status" value="1"/>
</dbReference>
<feature type="compositionally biased region" description="Basic and acidic residues" evidence="8">
    <location>
        <begin position="476"/>
        <end position="494"/>
    </location>
</feature>
<feature type="compositionally biased region" description="Basic and acidic residues" evidence="8">
    <location>
        <begin position="408"/>
        <end position="418"/>
    </location>
</feature>
<evidence type="ECO:0000256" key="6">
    <source>
        <dbReference type="ARBA" id="ARBA00022723"/>
    </source>
</evidence>
<feature type="region of interest" description="Disordered" evidence="8">
    <location>
        <begin position="401"/>
        <end position="439"/>
    </location>
</feature>
<evidence type="ECO:0000256" key="5">
    <source>
        <dbReference type="ARBA" id="ARBA00022691"/>
    </source>
</evidence>
<feature type="region of interest" description="Disordered" evidence="8">
    <location>
        <begin position="1"/>
        <end position="25"/>
    </location>
</feature>
<dbReference type="InterPro" id="IPR050973">
    <property type="entry name" value="H3K9_Histone-Lys_N-MTase"/>
</dbReference>
<sequence length="494" mass="55727">MDTASTSGSSRAARDAAQAPAAAVAPRPTAASAEVKFLSPSRKAAWRLPDTLQRIQLTRPWSKLDARFTAVFRAYIRESEQNSIADIRISNDVDFEPCPPCDFCWTDRYIYTPGLPALRLPDGMQRGCDCDDDECEPATCACQTIGRQFYPDQYKMMDAEEATRGSRGKKHFFAYDENGRLQEPFSTFTDMPIWECNEYCGCDLSACPNRVVQRGRTVGLDIFKTKEKGWGVRTIDAVPKGTFVCLYSGELITVKEEELRGTTYEAARLNYLLDLDSHLTRLKCHVEPYERALAEKHGEAWVREEKARVEAMNEGDEDIWADRAAEACTHDHDHLAVDGCLWGNASRYFNSSCDPNMAIWPVWLSSRDFRHYHPSFFTIRDVEAGEELTFRYSGKDKSNIKKATQKQKQNEDARRLADSDVEGEAEQDEAAQDDDAPAEPELEPIYCRCGAANCKKALLFDVAGPPQVRAAKQKQLRKELQHIEARSEHGGEAE</sequence>
<feature type="compositionally biased region" description="Acidic residues" evidence="8">
    <location>
        <begin position="419"/>
        <end position="439"/>
    </location>
</feature>
<dbReference type="PROSITE" id="PS50867">
    <property type="entry name" value="PRE_SET"/>
    <property type="match status" value="1"/>
</dbReference>
<evidence type="ECO:0000256" key="4">
    <source>
        <dbReference type="ARBA" id="ARBA00022679"/>
    </source>
</evidence>
<dbReference type="OrthoDB" id="308383at2759"/>
<keyword evidence="5" id="KW-0949">S-adenosyl-L-methionine</keyword>
<dbReference type="STRING" id="58919.A0A316ZEI2"/>
<keyword evidence="3" id="KW-0489">Methyltransferase</keyword>
<dbReference type="SMART" id="SM00317">
    <property type="entry name" value="SET"/>
    <property type="match status" value="1"/>
</dbReference>
<dbReference type="InterPro" id="IPR003616">
    <property type="entry name" value="Post-SET_dom"/>
</dbReference>
<evidence type="ECO:0000259" key="10">
    <source>
        <dbReference type="PROSITE" id="PS50867"/>
    </source>
</evidence>
<name>A0A316ZEI2_9BASI</name>
<evidence type="ECO:0000313" key="13">
    <source>
        <dbReference type="Proteomes" id="UP000245946"/>
    </source>
</evidence>
<keyword evidence="13" id="KW-1185">Reference proteome</keyword>
<dbReference type="Pfam" id="PF00856">
    <property type="entry name" value="SET"/>
    <property type="match status" value="1"/>
</dbReference>
<dbReference type="SUPFAM" id="SSF82199">
    <property type="entry name" value="SET domain"/>
    <property type="match status" value="1"/>
</dbReference>
<dbReference type="GO" id="GO:0005694">
    <property type="term" value="C:chromosome"/>
    <property type="evidence" value="ECO:0007669"/>
    <property type="project" value="UniProtKB-SubCell"/>
</dbReference>
<reference evidence="12 13" key="1">
    <citation type="journal article" date="2018" name="Mol. Biol. Evol.">
        <title>Broad Genomic Sampling Reveals a Smut Pathogenic Ancestry of the Fungal Clade Ustilaginomycotina.</title>
        <authorList>
            <person name="Kijpornyongpan T."/>
            <person name="Mondo S.J."/>
            <person name="Barry K."/>
            <person name="Sandor L."/>
            <person name="Lee J."/>
            <person name="Lipzen A."/>
            <person name="Pangilinan J."/>
            <person name="LaButti K."/>
            <person name="Hainaut M."/>
            <person name="Henrissat B."/>
            <person name="Grigoriev I.V."/>
            <person name="Spatafora J.W."/>
            <person name="Aime M.C."/>
        </authorList>
    </citation>
    <scope>NUCLEOTIDE SEQUENCE [LARGE SCALE GENOMIC DNA]</scope>
    <source>
        <strain evidence="12 13">MCA 4186</strain>
    </source>
</reference>
<accession>A0A316ZEI2</accession>
<dbReference type="InterPro" id="IPR001214">
    <property type="entry name" value="SET_dom"/>
</dbReference>
<evidence type="ECO:0000256" key="7">
    <source>
        <dbReference type="ARBA" id="ARBA00022833"/>
    </source>
</evidence>
<dbReference type="Proteomes" id="UP000245946">
    <property type="component" value="Unassembled WGS sequence"/>
</dbReference>
<evidence type="ECO:0000256" key="2">
    <source>
        <dbReference type="ARBA" id="ARBA00022454"/>
    </source>
</evidence>
<dbReference type="InterPro" id="IPR046341">
    <property type="entry name" value="SET_dom_sf"/>
</dbReference>
<keyword evidence="6" id="KW-0479">Metal-binding</keyword>
<dbReference type="PANTHER" id="PTHR46223:SF3">
    <property type="entry name" value="HISTONE-LYSINE N-METHYLTRANSFERASE SET-23"/>
    <property type="match status" value="1"/>
</dbReference>
<proteinExistence type="predicted"/>
<dbReference type="GO" id="GO:0042054">
    <property type="term" value="F:histone methyltransferase activity"/>
    <property type="evidence" value="ECO:0007669"/>
    <property type="project" value="InterPro"/>
</dbReference>
<keyword evidence="4" id="KW-0808">Transferase</keyword>
<comment type="subcellular location">
    <subcellularLocation>
        <location evidence="1">Chromosome</location>
    </subcellularLocation>
</comment>
<dbReference type="InterPro" id="IPR007728">
    <property type="entry name" value="Pre-SET_dom"/>
</dbReference>
<organism evidence="12 13">
    <name type="scientific">Tilletiopsis washingtonensis</name>
    <dbReference type="NCBI Taxonomy" id="58919"/>
    <lineage>
        <taxon>Eukaryota</taxon>
        <taxon>Fungi</taxon>
        <taxon>Dikarya</taxon>
        <taxon>Basidiomycota</taxon>
        <taxon>Ustilaginomycotina</taxon>
        <taxon>Exobasidiomycetes</taxon>
        <taxon>Entylomatales</taxon>
        <taxon>Entylomatales incertae sedis</taxon>
        <taxon>Tilletiopsis</taxon>
    </lineage>
</organism>
<dbReference type="PROSITE" id="PS50280">
    <property type="entry name" value="SET"/>
    <property type="match status" value="1"/>
</dbReference>
<dbReference type="GeneID" id="37269468"/>
<dbReference type="PROSITE" id="PS50868">
    <property type="entry name" value="POST_SET"/>
    <property type="match status" value="1"/>
</dbReference>
<dbReference type="Pfam" id="PF05033">
    <property type="entry name" value="Pre-SET"/>
    <property type="match status" value="1"/>
</dbReference>
<keyword evidence="7" id="KW-0862">Zinc</keyword>
<dbReference type="EMBL" id="KZ819288">
    <property type="protein sequence ID" value="PWN99428.1"/>
    <property type="molecule type" value="Genomic_DNA"/>
</dbReference>
<dbReference type="GO" id="GO:0005634">
    <property type="term" value="C:nucleus"/>
    <property type="evidence" value="ECO:0007669"/>
    <property type="project" value="InterPro"/>
</dbReference>
<feature type="domain" description="SET" evidence="9">
    <location>
        <begin position="218"/>
        <end position="393"/>
    </location>
</feature>
<evidence type="ECO:0000256" key="3">
    <source>
        <dbReference type="ARBA" id="ARBA00022603"/>
    </source>
</evidence>
<evidence type="ECO:0000259" key="9">
    <source>
        <dbReference type="PROSITE" id="PS50280"/>
    </source>
</evidence>
<keyword evidence="2" id="KW-0158">Chromosome</keyword>
<evidence type="ECO:0000259" key="11">
    <source>
        <dbReference type="PROSITE" id="PS50868"/>
    </source>
</evidence>
<dbReference type="Gene3D" id="2.170.270.10">
    <property type="entry name" value="SET domain"/>
    <property type="match status" value="1"/>
</dbReference>
<dbReference type="AlphaFoldDB" id="A0A316ZEI2"/>
<dbReference type="PANTHER" id="PTHR46223">
    <property type="entry name" value="HISTONE-LYSINE N-METHYLTRANSFERASE SUV39H"/>
    <property type="match status" value="1"/>
</dbReference>
<evidence type="ECO:0000256" key="8">
    <source>
        <dbReference type="SAM" id="MobiDB-lite"/>
    </source>
</evidence>
<evidence type="ECO:0000313" key="12">
    <source>
        <dbReference type="EMBL" id="PWN99428.1"/>
    </source>
</evidence>
<feature type="region of interest" description="Disordered" evidence="8">
    <location>
        <begin position="473"/>
        <end position="494"/>
    </location>
</feature>
<dbReference type="GO" id="GO:0032259">
    <property type="term" value="P:methylation"/>
    <property type="evidence" value="ECO:0007669"/>
    <property type="project" value="UniProtKB-KW"/>
</dbReference>
<protein>
    <submittedName>
        <fullName evidence="12">SET domain-containing protein</fullName>
    </submittedName>
</protein>
<dbReference type="RefSeq" id="XP_025599707.1">
    <property type="nucleotide sequence ID" value="XM_025741924.1"/>
</dbReference>
<evidence type="ECO:0000256" key="1">
    <source>
        <dbReference type="ARBA" id="ARBA00004286"/>
    </source>
</evidence>
<dbReference type="GO" id="GO:0008270">
    <property type="term" value="F:zinc ion binding"/>
    <property type="evidence" value="ECO:0007669"/>
    <property type="project" value="InterPro"/>
</dbReference>
<gene>
    <name evidence="12" type="ORF">FA09DRAFT_328821</name>
</gene>